<dbReference type="InterPro" id="IPR038461">
    <property type="entry name" value="Schlafen_AlbA_2_dom_sf"/>
</dbReference>
<reference evidence="2 3" key="1">
    <citation type="submission" date="2018-12" db="EMBL/GenBank/DDBJ databases">
        <title>Genome sequencing of Prevotella sp. KCOM 3155 (= JS262).</title>
        <authorList>
            <person name="Kook J.-K."/>
            <person name="Park S.-N."/>
            <person name="Lim Y.K."/>
        </authorList>
    </citation>
    <scope>NUCLEOTIDE SEQUENCE [LARGE SCALE GENOMIC DNA]</scope>
    <source>
        <strain evidence="2 3">KCOM 3155</strain>
    </source>
</reference>
<accession>A0A3S0PCZ1</accession>
<sequence>MDNIELKKIIEKLVNLPQETEWIEFKENFHSPEEIGERISAISNSARLLDKSFGYLIFGIENETHKMVGTSFYAKEKKKGNEELEMWLINRLSPRIDLEVYDLKMDNDVHLAVYRIPATNNRPVTFLNTAYIRIGTLTKKLMNYPEKEAKLWRMSGSKPLSKRIAKSGLSVSDVVSLLSVQTYFDLMNIPMPQTAEGIIDRFIQERFVEQGELGLNITELGALVLAKNLNNFDSLVRKQLRIIVYKGKNKIETIREYQGEKGYAVGFAEYLDWINGQLPANEEIGRALRKDVRMYPEISIRELLANALIHQDFDERGFPMIEIYSDRIEISNPGLPLISIERFIDEYVSRNDMLADILRRMGICEEKGSGMDKVIFNNELYQLPPIDIQTQENRTVAKIYAYKPLKDINKQEKIRACYQHACLKYVSNDKMTNQTLRERFGIDNHNYSTASRIIKDTIDAKLLKEDDNGNKSRRFASYIPFWA</sequence>
<dbReference type="AlphaFoldDB" id="A0A3S0PCZ1"/>
<dbReference type="Gene3D" id="3.30.565.60">
    <property type="match status" value="1"/>
</dbReference>
<name>A0A3S0PCZ1_9BACT</name>
<dbReference type="OrthoDB" id="1120869at2"/>
<feature type="domain" description="Schlafen AlbA-2" evidence="1">
    <location>
        <begin position="19"/>
        <end position="141"/>
    </location>
</feature>
<comment type="caution">
    <text evidence="2">The sequence shown here is derived from an EMBL/GenBank/DDBJ whole genome shotgun (WGS) entry which is preliminary data.</text>
</comment>
<dbReference type="Pfam" id="PF13749">
    <property type="entry name" value="HATPase_c_4"/>
    <property type="match status" value="1"/>
</dbReference>
<dbReference type="Gene3D" id="3.30.950.30">
    <property type="entry name" value="Schlafen, AAA domain"/>
    <property type="match status" value="1"/>
</dbReference>
<dbReference type="Pfam" id="PF04326">
    <property type="entry name" value="SLFN_AlbA_2"/>
    <property type="match status" value="1"/>
</dbReference>
<dbReference type="RefSeq" id="WP_126678920.1">
    <property type="nucleotide sequence ID" value="NZ_RYYU01000001.1"/>
</dbReference>
<dbReference type="InterPro" id="IPR038475">
    <property type="entry name" value="RecG_C_sf"/>
</dbReference>
<proteinExistence type="predicted"/>
<organism evidence="2 3">
    <name type="scientific">Prevotella koreensis</name>
    <dbReference type="NCBI Taxonomy" id="2490854"/>
    <lineage>
        <taxon>Bacteria</taxon>
        <taxon>Pseudomonadati</taxon>
        <taxon>Bacteroidota</taxon>
        <taxon>Bacteroidia</taxon>
        <taxon>Bacteroidales</taxon>
        <taxon>Prevotellaceae</taxon>
        <taxon>Prevotella</taxon>
    </lineage>
</organism>
<dbReference type="PANTHER" id="PTHR30595:SF6">
    <property type="entry name" value="SCHLAFEN ALBA-2 DOMAIN-CONTAINING PROTEIN"/>
    <property type="match status" value="1"/>
</dbReference>
<gene>
    <name evidence="2" type="ORF">EHV08_08640</name>
</gene>
<evidence type="ECO:0000313" key="3">
    <source>
        <dbReference type="Proteomes" id="UP000278983"/>
    </source>
</evidence>
<dbReference type="EMBL" id="RYYU01000001">
    <property type="protein sequence ID" value="RUL59817.1"/>
    <property type="molecule type" value="Genomic_DNA"/>
</dbReference>
<protein>
    <submittedName>
        <fullName evidence="2">Transcriptional regulator</fullName>
    </submittedName>
</protein>
<dbReference type="InterPro" id="IPR007421">
    <property type="entry name" value="Schlafen_AlbA_2_dom"/>
</dbReference>
<keyword evidence="3" id="KW-1185">Reference proteome</keyword>
<dbReference type="PANTHER" id="PTHR30595">
    <property type="entry name" value="GLPR-RELATED TRANSCRIPTIONAL REPRESSOR"/>
    <property type="match status" value="1"/>
</dbReference>
<evidence type="ECO:0000313" key="2">
    <source>
        <dbReference type="EMBL" id="RUL59817.1"/>
    </source>
</evidence>
<dbReference type="Proteomes" id="UP000278983">
    <property type="component" value="Unassembled WGS sequence"/>
</dbReference>
<evidence type="ECO:0000259" key="1">
    <source>
        <dbReference type="Pfam" id="PF04326"/>
    </source>
</evidence>